<accession>M5RIJ3</accession>
<evidence type="ECO:0000259" key="1">
    <source>
        <dbReference type="Pfam" id="PF00884"/>
    </source>
</evidence>
<dbReference type="InterPro" id="IPR017850">
    <property type="entry name" value="Alkaline_phosphatase_core_sf"/>
</dbReference>
<evidence type="ECO:0000313" key="3">
    <source>
        <dbReference type="Proteomes" id="UP000011991"/>
    </source>
</evidence>
<dbReference type="SUPFAM" id="SSF53649">
    <property type="entry name" value="Alkaline phosphatase-like"/>
    <property type="match status" value="1"/>
</dbReference>
<proteinExistence type="predicted"/>
<evidence type="ECO:0000313" key="2">
    <source>
        <dbReference type="EMBL" id="EMI19138.1"/>
    </source>
</evidence>
<name>M5RIJ3_9BACT</name>
<gene>
    <name evidence="2" type="ORF">RMSM_03937</name>
</gene>
<comment type="caution">
    <text evidence="2">The sequence shown here is derived from an EMBL/GenBank/DDBJ whole genome shotgun (WGS) entry which is preliminary data.</text>
</comment>
<dbReference type="Pfam" id="PF00884">
    <property type="entry name" value="Sulfatase"/>
    <property type="match status" value="1"/>
</dbReference>
<dbReference type="EMBL" id="ANOG01000567">
    <property type="protein sequence ID" value="EMI19138.1"/>
    <property type="molecule type" value="Genomic_DNA"/>
</dbReference>
<dbReference type="InterPro" id="IPR000917">
    <property type="entry name" value="Sulfatase_N"/>
</dbReference>
<organism evidence="2 3">
    <name type="scientific">Rhodopirellula maiorica SM1</name>
    <dbReference type="NCBI Taxonomy" id="1265738"/>
    <lineage>
        <taxon>Bacteria</taxon>
        <taxon>Pseudomonadati</taxon>
        <taxon>Planctomycetota</taxon>
        <taxon>Planctomycetia</taxon>
        <taxon>Pirellulales</taxon>
        <taxon>Pirellulaceae</taxon>
        <taxon>Novipirellula</taxon>
    </lineage>
</organism>
<keyword evidence="3" id="KW-1185">Reference proteome</keyword>
<feature type="non-terminal residue" evidence="2">
    <location>
        <position position="241"/>
    </location>
</feature>
<sequence>MQKAGFQTAFIGKWHMGGEIDDPQRGFDHWVAFKGQGTYWPDGHGTTREVPQTTYDGLNVNGKRVPQTGYITDELTDYAIDWLQKRDSQKPFFLYVSHKAVHSDFVPADRHRGRYAEQPLPIKTPTVEQMEAGKLPMWVRNQRNSRHGADFGYNLADFSPEVYYRRYCESILAVDDSVGRLIRFLNANDLRDNTVFVYMGDNGFQFGDHGLIDKRTAYEASARVPLLIMAPGRIPAGQSFD</sequence>
<dbReference type="PANTHER" id="PTHR43108:SF8">
    <property type="entry name" value="SD21168P"/>
    <property type="match status" value="1"/>
</dbReference>
<reference evidence="2 3" key="1">
    <citation type="journal article" date="2013" name="Mar. Genomics">
        <title>Expression of sulfatases in Rhodopirellula baltica and the diversity of sulfatases in the genus Rhodopirellula.</title>
        <authorList>
            <person name="Wegner C.E."/>
            <person name="Richter-Heitmann T."/>
            <person name="Klindworth A."/>
            <person name="Klockow C."/>
            <person name="Richter M."/>
            <person name="Achstetter T."/>
            <person name="Glockner F.O."/>
            <person name="Harder J."/>
        </authorList>
    </citation>
    <scope>NUCLEOTIDE SEQUENCE [LARGE SCALE GENOMIC DNA]</scope>
    <source>
        <strain evidence="2 3">SM1</strain>
    </source>
</reference>
<dbReference type="Gene3D" id="3.40.720.10">
    <property type="entry name" value="Alkaline Phosphatase, subunit A"/>
    <property type="match status" value="1"/>
</dbReference>
<dbReference type="AlphaFoldDB" id="M5RIJ3"/>
<feature type="domain" description="Sulfatase N-terminal" evidence="1">
    <location>
        <begin position="1"/>
        <end position="236"/>
    </location>
</feature>
<dbReference type="PANTHER" id="PTHR43108">
    <property type="entry name" value="N-ACETYLGLUCOSAMINE-6-SULFATASE FAMILY MEMBER"/>
    <property type="match status" value="1"/>
</dbReference>
<dbReference type="Proteomes" id="UP000011991">
    <property type="component" value="Unassembled WGS sequence"/>
</dbReference>
<protein>
    <submittedName>
        <fullName evidence="2">Mucin-desulfating sulfatase (N-acetylglucosamine-6-sulfatase)</fullName>
    </submittedName>
</protein>